<evidence type="ECO:0000313" key="2">
    <source>
        <dbReference type="EMBL" id="GAT51307.1"/>
    </source>
</evidence>
<feature type="region of interest" description="Disordered" evidence="1">
    <location>
        <begin position="215"/>
        <end position="314"/>
    </location>
</feature>
<dbReference type="EMBL" id="DF847119">
    <property type="protein sequence ID" value="GAT51307.1"/>
    <property type="molecule type" value="Genomic_DNA"/>
</dbReference>
<evidence type="ECO:0000313" key="3">
    <source>
        <dbReference type="Proteomes" id="UP000815677"/>
    </source>
</evidence>
<feature type="compositionally biased region" description="Low complexity" evidence="1">
    <location>
        <begin position="243"/>
        <end position="262"/>
    </location>
</feature>
<sequence>MAHFHFHFQNLPSSMAQHQYPTHDHDVDVVNGEHFTYDAYTHRVQASVSSERSTARGWDQEQDASPYSYKPQRYLPPPATDSDFRLPPSNYPLRRVSESWQEVFTYPLPLPPQAHNQDEDVLSPTTTNGGTGHVRAGTGMTIAGLLFAAQFVPASSTNDSGSPVSAAATVLPSPATTSSTLWTGSRETNKQSKRLSCASVPVSRLLRFRVGATDDDLDSETETETESMSMGWSSPAREPFRFGSASAAGAGPSTLRPAAAPKTRARARKTAPTATRRATKQGKAKAAAAASKRKATKVLNPQPGRTKKSARTQAQRIHDLQVNPYVKQFGAHHVICAACNTRKVIDSRPRNRFYPWSFEKHVRGCKEIPEAERKAPIVPLLGREWACVRVRVAREDEDEDEIVETYVLVVDGVVQSVV</sequence>
<proteinExistence type="predicted"/>
<gene>
    <name evidence="2" type="ORF">MCHLO_08459</name>
</gene>
<feature type="compositionally biased region" description="Acidic residues" evidence="1">
    <location>
        <begin position="215"/>
        <end position="225"/>
    </location>
</feature>
<dbReference type="Proteomes" id="UP000815677">
    <property type="component" value="Unassembled WGS sequence"/>
</dbReference>
<reference evidence="2" key="1">
    <citation type="submission" date="2014-09" db="EMBL/GenBank/DDBJ databases">
        <title>Genome sequence of the luminous mushroom Mycena chlorophos for searching fungal bioluminescence genes.</title>
        <authorList>
            <person name="Tanaka Y."/>
            <person name="Kasuga D."/>
            <person name="Oba Y."/>
            <person name="Hase S."/>
            <person name="Sato K."/>
            <person name="Oba Y."/>
            <person name="Sakakibara Y."/>
        </authorList>
    </citation>
    <scope>NUCLEOTIDE SEQUENCE</scope>
</reference>
<protein>
    <submittedName>
        <fullName evidence="2">Uncharacterized protein</fullName>
    </submittedName>
</protein>
<accession>A0ABQ0LLB3</accession>
<keyword evidence="3" id="KW-1185">Reference proteome</keyword>
<name>A0ABQ0LLB3_MYCCL</name>
<feature type="region of interest" description="Disordered" evidence="1">
    <location>
        <begin position="48"/>
        <end position="85"/>
    </location>
</feature>
<evidence type="ECO:0000256" key="1">
    <source>
        <dbReference type="SAM" id="MobiDB-lite"/>
    </source>
</evidence>
<organism evidence="2 3">
    <name type="scientific">Mycena chlorophos</name>
    <name type="common">Agaric fungus</name>
    <name type="synonym">Agaricus chlorophos</name>
    <dbReference type="NCBI Taxonomy" id="658473"/>
    <lineage>
        <taxon>Eukaryota</taxon>
        <taxon>Fungi</taxon>
        <taxon>Dikarya</taxon>
        <taxon>Basidiomycota</taxon>
        <taxon>Agaricomycotina</taxon>
        <taxon>Agaricomycetes</taxon>
        <taxon>Agaricomycetidae</taxon>
        <taxon>Agaricales</taxon>
        <taxon>Marasmiineae</taxon>
        <taxon>Mycenaceae</taxon>
        <taxon>Mycena</taxon>
    </lineage>
</organism>